<reference evidence="8 9" key="1">
    <citation type="journal article" date="2016" name="Genome Biol. Evol.">
        <title>Gene Family Evolution Reflects Adaptation to Soil Environmental Stressors in the Genome of the Collembolan Orchesella cincta.</title>
        <authorList>
            <person name="Faddeeva-Vakhrusheva A."/>
            <person name="Derks M.F."/>
            <person name="Anvar S.Y."/>
            <person name="Agamennone V."/>
            <person name="Suring W."/>
            <person name="Smit S."/>
            <person name="van Straalen N.M."/>
            <person name="Roelofs D."/>
        </authorList>
    </citation>
    <scope>NUCLEOTIDE SEQUENCE [LARGE SCALE GENOMIC DNA]</scope>
    <source>
        <tissue evidence="8">Mixed pool</tissue>
    </source>
</reference>
<dbReference type="FunFam" id="3.30.200.20:FF:000077">
    <property type="entry name" value="Putative Serine/threonine-protein kinase/endoribonuclease IRE1"/>
    <property type="match status" value="1"/>
</dbReference>
<comment type="caution">
    <text evidence="8">The sequence shown here is derived from an EMBL/GenBank/DDBJ whole genome shotgun (WGS) entry which is preliminary data.</text>
</comment>
<dbReference type="PROSITE" id="PS50011">
    <property type="entry name" value="PROTEIN_KINASE_DOM"/>
    <property type="match status" value="1"/>
</dbReference>
<sequence>KSGVLSLEEVNDLQCITAHGDRVYKFYNILLTREHGYIKVMEALKETNQSGALEVLRTELTKYKAGIGNKSFSYDVTDLLGKGSYDTIVCKGKWDNRDVAVKRINSDNFQSSKISMEIKNLIACDNHENVIRYFHTEIENNYVLLVLELCDMNLKDWIQTKDIPISSREVIEQVTAGLGWLHHQCRRIVHRDLKPENILLVSHQKRVKLSDFGLSRQIPNDRNSVSTYGCGTQGWIAPEILQQKMVDGKCKFTTASDVFSLGCLWYYVLTDGKHPFGDAFRRDVNILDGKVMIEGTEILHVCAQNVLFIQQMVSTDPASRPSCAALQASTIFWAPEREEKFISEASTSSVIDSSLDENQLLAAGTCKYFHEHCCSITSLYIKLQNIPALKKYYAENAAFNYHFPMKDGNLIQNGQIPTLIDQQNSDTAIPAEPDTKVSQLFETVKTGDVNNSVKVVENLREQNINLTEIHHQVMKTQDFPMSDGNMTETEEMSPLVDPYSSDVAILVEPDTKVSQLFETVKTGDAHDSMKLVENLLEQNINLTEMRHQEMKTLLHAAVKFQSLSFVSYLIEKQGFDEVLCDPDMRDLIHRCVAETKCKPLHWIKQKKQVMFYLHQRKPELFTFLDMDGRTPIFCQNIHPRLLKVLHMLKLQKSRLSFLMCRGVGNFKQSFFSFNFIRISSNDLNSYEYYVNVDSLTA</sequence>
<dbReference type="PANTHER" id="PTHR13954:SF6">
    <property type="entry name" value="NON-SPECIFIC SERINE_THREONINE PROTEIN KINASE"/>
    <property type="match status" value="1"/>
</dbReference>
<keyword evidence="2" id="KW-0723">Serine/threonine-protein kinase</keyword>
<dbReference type="STRING" id="48709.A0A1D2M1S8"/>
<feature type="non-terminal residue" evidence="8">
    <location>
        <position position="697"/>
    </location>
</feature>
<dbReference type="Pfam" id="PF00069">
    <property type="entry name" value="Pkinase"/>
    <property type="match status" value="1"/>
</dbReference>
<evidence type="ECO:0000256" key="5">
    <source>
        <dbReference type="ARBA" id="ARBA00022777"/>
    </source>
</evidence>
<evidence type="ECO:0000256" key="2">
    <source>
        <dbReference type="ARBA" id="ARBA00022527"/>
    </source>
</evidence>
<dbReference type="InterPro" id="IPR045133">
    <property type="entry name" value="IRE1/2-like"/>
</dbReference>
<dbReference type="SMART" id="SM00220">
    <property type="entry name" value="S_TKc"/>
    <property type="match status" value="1"/>
</dbReference>
<evidence type="ECO:0000313" key="8">
    <source>
        <dbReference type="EMBL" id="ODM86920.1"/>
    </source>
</evidence>
<dbReference type="SUPFAM" id="SSF48403">
    <property type="entry name" value="Ankyrin repeat"/>
    <property type="match status" value="1"/>
</dbReference>
<dbReference type="Gene3D" id="1.10.510.10">
    <property type="entry name" value="Transferase(Phosphotransferase) domain 1"/>
    <property type="match status" value="1"/>
</dbReference>
<evidence type="ECO:0000256" key="4">
    <source>
        <dbReference type="ARBA" id="ARBA00022741"/>
    </source>
</evidence>
<evidence type="ECO:0000256" key="3">
    <source>
        <dbReference type="ARBA" id="ARBA00022679"/>
    </source>
</evidence>
<dbReference type="GO" id="GO:0036498">
    <property type="term" value="P:IRE1-mediated unfolded protein response"/>
    <property type="evidence" value="ECO:0007669"/>
    <property type="project" value="TreeGrafter"/>
</dbReference>
<dbReference type="InterPro" id="IPR000719">
    <property type="entry name" value="Prot_kinase_dom"/>
</dbReference>
<dbReference type="GO" id="GO:1990604">
    <property type="term" value="C:IRE1-TRAF2-ASK1 complex"/>
    <property type="evidence" value="ECO:0007669"/>
    <property type="project" value="TreeGrafter"/>
</dbReference>
<dbReference type="PROSITE" id="PS00108">
    <property type="entry name" value="PROTEIN_KINASE_ST"/>
    <property type="match status" value="1"/>
</dbReference>
<proteinExistence type="predicted"/>
<dbReference type="GO" id="GO:0005524">
    <property type="term" value="F:ATP binding"/>
    <property type="evidence" value="ECO:0007669"/>
    <property type="project" value="UniProtKB-KW"/>
</dbReference>
<dbReference type="Gene3D" id="3.30.200.20">
    <property type="entry name" value="Phosphorylase Kinase, domain 1"/>
    <property type="match status" value="1"/>
</dbReference>
<dbReference type="GO" id="GO:0051082">
    <property type="term" value="F:unfolded protein binding"/>
    <property type="evidence" value="ECO:0007669"/>
    <property type="project" value="TreeGrafter"/>
</dbReference>
<dbReference type="OrthoDB" id="332372at2759"/>
<dbReference type="InterPro" id="IPR011009">
    <property type="entry name" value="Kinase-like_dom_sf"/>
</dbReference>
<evidence type="ECO:0000256" key="6">
    <source>
        <dbReference type="ARBA" id="ARBA00022840"/>
    </source>
</evidence>
<dbReference type="EMBL" id="LJIJ01006765">
    <property type="protein sequence ID" value="ODM86920.1"/>
    <property type="molecule type" value="Genomic_DNA"/>
</dbReference>
<evidence type="ECO:0000259" key="7">
    <source>
        <dbReference type="PROSITE" id="PS50011"/>
    </source>
</evidence>
<keyword evidence="3" id="KW-0808">Transferase</keyword>
<feature type="non-terminal residue" evidence="8">
    <location>
        <position position="1"/>
    </location>
</feature>
<dbReference type="PANTHER" id="PTHR13954">
    <property type="entry name" value="IRE1-RELATED"/>
    <property type="match status" value="1"/>
</dbReference>
<gene>
    <name evidence="8" type="ORF">Ocin01_19762</name>
</gene>
<dbReference type="AlphaFoldDB" id="A0A1D2M1S8"/>
<dbReference type="GO" id="GO:0004521">
    <property type="term" value="F:RNA endonuclease activity"/>
    <property type="evidence" value="ECO:0007669"/>
    <property type="project" value="InterPro"/>
</dbReference>
<protein>
    <recommendedName>
        <fullName evidence="1">non-specific serine/threonine protein kinase</fullName>
        <ecNumber evidence="1">2.7.11.1</ecNumber>
    </recommendedName>
</protein>
<dbReference type="InterPro" id="IPR008271">
    <property type="entry name" value="Ser/Thr_kinase_AS"/>
</dbReference>
<dbReference type="GO" id="GO:0004674">
    <property type="term" value="F:protein serine/threonine kinase activity"/>
    <property type="evidence" value="ECO:0007669"/>
    <property type="project" value="UniProtKB-KW"/>
</dbReference>
<dbReference type="GO" id="GO:0070059">
    <property type="term" value="P:intrinsic apoptotic signaling pathway in response to endoplasmic reticulum stress"/>
    <property type="evidence" value="ECO:0007669"/>
    <property type="project" value="TreeGrafter"/>
</dbReference>
<dbReference type="Proteomes" id="UP000094527">
    <property type="component" value="Unassembled WGS sequence"/>
</dbReference>
<evidence type="ECO:0000313" key="9">
    <source>
        <dbReference type="Proteomes" id="UP000094527"/>
    </source>
</evidence>
<feature type="domain" description="Protein kinase" evidence="7">
    <location>
        <begin position="74"/>
        <end position="332"/>
    </location>
</feature>
<keyword evidence="5 8" id="KW-0418">Kinase</keyword>
<dbReference type="EC" id="2.7.11.1" evidence="1"/>
<evidence type="ECO:0000256" key="1">
    <source>
        <dbReference type="ARBA" id="ARBA00012513"/>
    </source>
</evidence>
<keyword evidence="4" id="KW-0547">Nucleotide-binding</keyword>
<dbReference type="InterPro" id="IPR036770">
    <property type="entry name" value="Ankyrin_rpt-contain_sf"/>
</dbReference>
<name>A0A1D2M1S8_ORCCI</name>
<keyword evidence="6" id="KW-0067">ATP-binding</keyword>
<dbReference type="SUPFAM" id="SSF56112">
    <property type="entry name" value="Protein kinase-like (PK-like)"/>
    <property type="match status" value="1"/>
</dbReference>
<dbReference type="Gene3D" id="1.25.40.20">
    <property type="entry name" value="Ankyrin repeat-containing domain"/>
    <property type="match status" value="1"/>
</dbReference>
<accession>A0A1D2M1S8</accession>
<keyword evidence="9" id="KW-1185">Reference proteome</keyword>
<dbReference type="CDD" id="cd01671">
    <property type="entry name" value="CARD"/>
    <property type="match status" value="1"/>
</dbReference>
<organism evidence="8 9">
    <name type="scientific">Orchesella cincta</name>
    <name type="common">Springtail</name>
    <name type="synonym">Podura cincta</name>
    <dbReference type="NCBI Taxonomy" id="48709"/>
    <lineage>
        <taxon>Eukaryota</taxon>
        <taxon>Metazoa</taxon>
        <taxon>Ecdysozoa</taxon>
        <taxon>Arthropoda</taxon>
        <taxon>Hexapoda</taxon>
        <taxon>Collembola</taxon>
        <taxon>Entomobryomorpha</taxon>
        <taxon>Entomobryoidea</taxon>
        <taxon>Orchesellidae</taxon>
        <taxon>Orchesellinae</taxon>
        <taxon>Orchesella</taxon>
    </lineage>
</organism>